<reference evidence="1 2" key="1">
    <citation type="submission" date="2019-03" db="EMBL/GenBank/DDBJ databases">
        <title>Single cell metagenomics reveals metabolic interactions within the superorganism composed of flagellate Streblomastix strix and complex community of Bacteroidetes bacteria on its surface.</title>
        <authorList>
            <person name="Treitli S.C."/>
            <person name="Kolisko M."/>
            <person name="Husnik F."/>
            <person name="Keeling P."/>
            <person name="Hampl V."/>
        </authorList>
    </citation>
    <scope>NUCLEOTIDE SEQUENCE [LARGE SCALE GENOMIC DNA]</scope>
    <source>
        <strain evidence="1">ST1C</strain>
    </source>
</reference>
<dbReference type="EMBL" id="SNRW01020134">
    <property type="protein sequence ID" value="KAA6365744.1"/>
    <property type="molecule type" value="Genomic_DNA"/>
</dbReference>
<proteinExistence type="predicted"/>
<evidence type="ECO:0000313" key="1">
    <source>
        <dbReference type="EMBL" id="KAA6365744.1"/>
    </source>
</evidence>
<gene>
    <name evidence="1" type="ORF">EZS28_038729</name>
</gene>
<dbReference type="Proteomes" id="UP000324800">
    <property type="component" value="Unassembled WGS sequence"/>
</dbReference>
<accession>A0A5J4U641</accession>
<sequence>MNYKKILKESESELIDIGFALGTTDEYTIKEYAKEDGIDLDWDEINDGVGEWESNYKKILSDFVTSASAEGHDSSDDLVGSASATKDQLLGILERADEVDETDRRAYFMEGTGSMNDYDNDLPSPVEGLDFIAPEETQKAIIGNNKLAKELANTLYKYLDENYVIGDNDQAFQVGRIVTIYLLAGHQIVSNKMIKQIEDFGHVMYEREDYQDIIDFVKDFFEKKGLEFNKWRSGMTIKEAKRIVKRAGYKLQEGPGAGVDITLVAPSFGKRDGDNLPVIASNVIMANYYDSAEYNENYGVDSDIVVGYLDVYGIEQETIFEFNELDREGNYTFMVGGGYTRAANLPNGEVDILYRPEDSDNYDDEQSAKIELIWTDEYVGYVWGDLWNPEEDDEDDEEIRSEITGETWEDFDEDQLEILPFLVGFLYKNRFFLKISSILEMF</sequence>
<comment type="caution">
    <text evidence="1">The sequence shown here is derived from an EMBL/GenBank/DDBJ whole genome shotgun (WGS) entry which is preliminary data.</text>
</comment>
<dbReference type="AlphaFoldDB" id="A0A5J4U641"/>
<organism evidence="1 2">
    <name type="scientific">Streblomastix strix</name>
    <dbReference type="NCBI Taxonomy" id="222440"/>
    <lineage>
        <taxon>Eukaryota</taxon>
        <taxon>Metamonada</taxon>
        <taxon>Preaxostyla</taxon>
        <taxon>Oxymonadida</taxon>
        <taxon>Streblomastigidae</taxon>
        <taxon>Streblomastix</taxon>
    </lineage>
</organism>
<name>A0A5J4U641_9EUKA</name>
<evidence type="ECO:0000313" key="2">
    <source>
        <dbReference type="Proteomes" id="UP000324800"/>
    </source>
</evidence>
<protein>
    <submittedName>
        <fullName evidence="1">Uncharacterized protein</fullName>
    </submittedName>
</protein>